<feature type="transmembrane region" description="Helical" evidence="1">
    <location>
        <begin position="12"/>
        <end position="36"/>
    </location>
</feature>
<dbReference type="EMBL" id="MK784553">
    <property type="protein sequence ID" value="QHN74279.1"/>
    <property type="molecule type" value="Genomic_DNA"/>
</dbReference>
<dbReference type="AlphaFoldDB" id="A0A6A2CR98"/>
<evidence type="ECO:0000256" key="1">
    <source>
        <dbReference type="SAM" id="Phobius"/>
    </source>
</evidence>
<accession>A0A6A2CR98</accession>
<dbReference type="Proteomes" id="UP000622362">
    <property type="component" value="Unassembled WGS sequence"/>
</dbReference>
<reference evidence="2" key="2">
    <citation type="submission" date="2020-11" db="EMBL/GenBank/DDBJ databases">
        <title>Molecular epidemiology and genomic profiles of multidrug-resistant bacteria collected from clinical sources in South Africa.</title>
        <authorList>
            <person name="Asante J."/>
            <person name="Amoako D.G."/>
        </authorList>
    </citation>
    <scope>NUCLEOTIDE SEQUENCE</scope>
    <source>
        <strain evidence="2">C68</strain>
    </source>
</reference>
<organism evidence="4">
    <name type="scientific">Staphylococcus epidermidis</name>
    <dbReference type="NCBI Taxonomy" id="1282"/>
    <lineage>
        <taxon>Bacteria</taxon>
        <taxon>Bacillati</taxon>
        <taxon>Bacillota</taxon>
        <taxon>Bacilli</taxon>
        <taxon>Bacillales</taxon>
        <taxon>Staphylococcaceae</taxon>
        <taxon>Staphylococcus</taxon>
    </lineage>
</organism>
<sequence length="239" mass="28128">MKEFLMIFFNKYELKAIIAPGMISIMSFFTTLIIYFPDSLNLGSSLIVIILLIFYIYLFSIIARENGKMVEKKLFSQSSNVYPTTQILRYSDDTLNIKTKERYHSFLQENIPCIELPSYEDARDKKENYFDDEYDSAIDWLLKNTREDYMTAQHNMEYGFYRNLLGIKYIGIIIVLISIVFSIVVFILSQENVTIQLVLSSIINVFFLYFWIFKVTKTQTRKSAKRYAQSLLANCDFKS</sequence>
<feature type="transmembrane region" description="Helical" evidence="1">
    <location>
        <begin position="42"/>
        <end position="63"/>
    </location>
</feature>
<evidence type="ECO:0000313" key="3">
    <source>
        <dbReference type="EMBL" id="QHN74279.1"/>
    </source>
</evidence>
<dbReference type="EMBL" id="JADPYN010000021">
    <property type="protein sequence ID" value="MBF9304354.1"/>
    <property type="molecule type" value="Genomic_DNA"/>
</dbReference>
<keyword evidence="1" id="KW-1133">Transmembrane helix</keyword>
<proteinExistence type="predicted"/>
<dbReference type="EMBL" id="MK784555">
    <property type="protein sequence ID" value="QHN74429.1"/>
    <property type="molecule type" value="Genomic_DNA"/>
</dbReference>
<feature type="transmembrane region" description="Helical" evidence="1">
    <location>
        <begin position="194"/>
        <end position="213"/>
    </location>
</feature>
<reference evidence="4" key="1">
    <citation type="journal article" date="2020" name="MBio">
        <title>Staphylococcus epidermidis MSCRAMM SesJ is Encoded in Composite Islands.</title>
        <authorList>
            <person name="Arora S."/>
            <person name="Li X."/>
            <person name="Hillhouse A."/>
            <person name="Konganti K."/>
            <person name="Little S.V."/>
            <person name="Lawhon S.D."/>
            <person name="Threadgill D."/>
            <person name="Shelburne S."/>
            <person name="Hook M."/>
        </authorList>
    </citation>
    <scope>NUCLEOTIDE SEQUENCE</scope>
    <source>
        <strain evidence="4">MB1143</strain>
        <strain evidence="5">MB1709</strain>
        <strain evidence="3">MB2193</strain>
    </source>
</reference>
<dbReference type="RefSeq" id="WP_002469420.1">
    <property type="nucleotide sequence ID" value="NZ_CAJUWH010000045.1"/>
</dbReference>
<evidence type="ECO:0000313" key="5">
    <source>
        <dbReference type="EMBL" id="QHN74540.1"/>
    </source>
</evidence>
<keyword evidence="1" id="KW-0812">Transmembrane</keyword>
<evidence type="ECO:0000313" key="4">
    <source>
        <dbReference type="EMBL" id="QHN74429.1"/>
    </source>
</evidence>
<name>A0A6A2CR98_STAEP</name>
<gene>
    <name evidence="2" type="ORF">I3V53_09750</name>
</gene>
<keyword evidence="1" id="KW-0472">Membrane</keyword>
<dbReference type="EMBL" id="MK784556">
    <property type="protein sequence ID" value="QHN74540.1"/>
    <property type="molecule type" value="Genomic_DNA"/>
</dbReference>
<protein>
    <submittedName>
        <fullName evidence="4">Uncharacterized protein</fullName>
    </submittedName>
</protein>
<evidence type="ECO:0000313" key="2">
    <source>
        <dbReference type="EMBL" id="MBF9304354.1"/>
    </source>
</evidence>
<feature type="transmembrane region" description="Helical" evidence="1">
    <location>
        <begin position="169"/>
        <end position="188"/>
    </location>
</feature>